<keyword evidence="3" id="KW-1185">Reference proteome</keyword>
<reference evidence="2 3" key="1">
    <citation type="submission" date="2022-11" db="EMBL/GenBank/DDBJ databases">
        <title>Minimal conservation of predation-associated metabolite biosynthetic gene clusters underscores biosynthetic potential of Myxococcota including descriptions for ten novel species: Archangium lansinium sp. nov., Myxococcus landrumus sp. nov., Nannocystis bai.</title>
        <authorList>
            <person name="Ahearne A."/>
            <person name="Stevens C."/>
            <person name="Dowd S."/>
        </authorList>
    </citation>
    <scope>NUCLEOTIDE SEQUENCE [LARGE SCALE GENOMIC DNA]</scope>
    <source>
        <strain evidence="2 3">NCWAL01</strain>
    </source>
</reference>
<organism evidence="2 3">
    <name type="scientific">Stigmatella ashevillensis</name>
    <dbReference type="NCBI Taxonomy" id="2995309"/>
    <lineage>
        <taxon>Bacteria</taxon>
        <taxon>Pseudomonadati</taxon>
        <taxon>Myxococcota</taxon>
        <taxon>Myxococcia</taxon>
        <taxon>Myxococcales</taxon>
        <taxon>Cystobacterineae</taxon>
        <taxon>Archangiaceae</taxon>
        <taxon>Stigmatella</taxon>
    </lineage>
</organism>
<keyword evidence="1" id="KW-0472">Membrane</keyword>
<accession>A0ABT5DJR5</accession>
<dbReference type="EMBL" id="JAQNDM010000002">
    <property type="protein sequence ID" value="MDC0713824.1"/>
    <property type="molecule type" value="Genomic_DNA"/>
</dbReference>
<feature type="transmembrane region" description="Helical" evidence="1">
    <location>
        <begin position="65"/>
        <end position="84"/>
    </location>
</feature>
<dbReference type="Proteomes" id="UP001221838">
    <property type="component" value="Unassembled WGS sequence"/>
</dbReference>
<evidence type="ECO:0000313" key="2">
    <source>
        <dbReference type="EMBL" id="MDC0713824.1"/>
    </source>
</evidence>
<protein>
    <submittedName>
        <fullName evidence="2">Uncharacterized protein</fullName>
    </submittedName>
</protein>
<keyword evidence="1" id="KW-0812">Transmembrane</keyword>
<sequence>MAESPTVTGDGRYALALALAQGVVMEEMMNAFKDMAHPEVMLTTVLWTWTAYMLLFTVPEPFSKGLAAVMTATLIAYVGVDTFWNLIVGFKRLVEVADRATTFGELRVEGERYGKLTGRNAARAFALLAMAAIGNTPTGLSTKVPKFPGAAQAAVQAESQMGIRLASVGSVETVAVSAETVTIVLAPGAVAMTMRGQQTSSNPSESIKSLKARLAEHQQKVADYKGNPDAFDNQGILRNAPSPEVRQRIISGRIKHLEDEIRAFEKAIRDLGGEP</sequence>
<dbReference type="RefSeq" id="WP_272144251.1">
    <property type="nucleotide sequence ID" value="NZ_JAQNDM010000002.1"/>
</dbReference>
<proteinExistence type="predicted"/>
<name>A0ABT5DJR5_9BACT</name>
<evidence type="ECO:0000313" key="3">
    <source>
        <dbReference type="Proteomes" id="UP001221838"/>
    </source>
</evidence>
<keyword evidence="1" id="KW-1133">Transmembrane helix</keyword>
<evidence type="ECO:0000256" key="1">
    <source>
        <dbReference type="SAM" id="Phobius"/>
    </source>
</evidence>
<gene>
    <name evidence="2" type="ORF">POL68_35495</name>
</gene>
<comment type="caution">
    <text evidence="2">The sequence shown here is derived from an EMBL/GenBank/DDBJ whole genome shotgun (WGS) entry which is preliminary data.</text>
</comment>
<feature type="transmembrane region" description="Helical" evidence="1">
    <location>
        <begin position="40"/>
        <end position="59"/>
    </location>
</feature>